<dbReference type="RefSeq" id="WP_024995908.1">
    <property type="nucleotide sequence ID" value="NZ_ATZI01000001.1"/>
</dbReference>
<keyword evidence="12" id="KW-1185">Reference proteome</keyword>
<dbReference type="STRING" id="1121097.GCA_000428125_00643"/>
<feature type="domain" description="Alpha galactosidase C-terminal" evidence="10">
    <location>
        <begin position="314"/>
        <end position="399"/>
    </location>
</feature>
<evidence type="ECO:0000256" key="3">
    <source>
        <dbReference type="ARBA" id="ARBA00012755"/>
    </source>
</evidence>
<dbReference type="SUPFAM" id="SSF51445">
    <property type="entry name" value="(Trans)glycosidases"/>
    <property type="match status" value="1"/>
</dbReference>
<evidence type="ECO:0000313" key="11">
    <source>
        <dbReference type="EMBL" id="GAK35855.1"/>
    </source>
</evidence>
<evidence type="ECO:0000256" key="8">
    <source>
        <dbReference type="RuleBase" id="RU361168"/>
    </source>
</evidence>
<name>A0A069D0E7_9BACE</name>
<dbReference type="OrthoDB" id="9807519at2"/>
<protein>
    <recommendedName>
        <fullName evidence="3 8">Alpha-galactosidase</fullName>
        <ecNumber evidence="3 8">3.2.1.22</ecNumber>
    </recommendedName>
    <alternativeName>
        <fullName evidence="8">Melibiase</fullName>
    </alternativeName>
</protein>
<evidence type="ECO:0000313" key="12">
    <source>
        <dbReference type="Proteomes" id="UP000027601"/>
    </source>
</evidence>
<gene>
    <name evidence="11" type="ORF">JCM15093_982</name>
</gene>
<dbReference type="CDD" id="cd14792">
    <property type="entry name" value="GH27"/>
    <property type="match status" value="1"/>
</dbReference>
<dbReference type="InterPro" id="IPR017853">
    <property type="entry name" value="GH"/>
</dbReference>
<dbReference type="InterPro" id="IPR013780">
    <property type="entry name" value="Glyco_hydro_b"/>
</dbReference>
<dbReference type="PRINTS" id="PR00740">
    <property type="entry name" value="GLHYDRLASE27"/>
</dbReference>
<dbReference type="EC" id="3.2.1.22" evidence="3 8"/>
<evidence type="ECO:0000256" key="7">
    <source>
        <dbReference type="ARBA" id="ARBA00023295"/>
    </source>
</evidence>
<keyword evidence="5 8" id="KW-0378">Hydrolase</keyword>
<reference evidence="11 12" key="1">
    <citation type="journal article" date="2015" name="Microbes Environ.">
        <title>Distribution and evolution of nitrogen fixation genes in the phylum bacteroidetes.</title>
        <authorList>
            <person name="Inoue J."/>
            <person name="Oshima K."/>
            <person name="Suda W."/>
            <person name="Sakamoto M."/>
            <person name="Iino T."/>
            <person name="Noda S."/>
            <person name="Hongoh Y."/>
            <person name="Hattori M."/>
            <person name="Ohkuma M."/>
        </authorList>
    </citation>
    <scope>NUCLEOTIDE SEQUENCE [LARGE SCALE GENOMIC DNA]</scope>
    <source>
        <strain evidence="11 12">JCM 15093</strain>
    </source>
</reference>
<dbReference type="InterPro" id="IPR041233">
    <property type="entry name" value="Melibiase_C"/>
</dbReference>
<evidence type="ECO:0000256" key="9">
    <source>
        <dbReference type="SAM" id="SignalP"/>
    </source>
</evidence>
<dbReference type="PANTHER" id="PTHR11452:SF75">
    <property type="entry name" value="ALPHA-GALACTOSIDASE MEL1"/>
    <property type="match status" value="1"/>
</dbReference>
<sequence length="406" mass="46297">MKKKTWIAVLLFCLPLALNAQKFEGLAQTPPMGWNSWNKFACNIDENLIKTIADAMVESGLRDAGYVYLNLDDCWHGERDSLGFIQADPLKFPSGMKALGDYIHSKGLKFGIYSDAGRKTCGGRPGSFGHEYQDALQYAKWGVDYLKYDWCETEDINPVGAYNLMRDALRAAGRPILFSMCEWGHSKPWTWAKETGHMWRTTGDIFNCFDCVDQHPGWAAYGVLQILDMQNGLRQYAGPGHWNDPDMLEVGNGQSVNEDRAHFSMWSMLAAPLILGNDIRSMSQQTKDILMNKEVIAVNQDKLGIQGLKFAAEDGLEFWFKPLADNDWAFCVLNRSTTDKQYVIDWQKFNLYDEVSKRFTDFDSKVYTIRNLWTNQNEGDTKKVRPVTIPGHDVVMYRLSVAKKKK</sequence>
<comment type="similarity">
    <text evidence="2 8">Belongs to the glycosyl hydrolase 27 family.</text>
</comment>
<dbReference type="GO" id="GO:0016052">
    <property type="term" value="P:carbohydrate catabolic process"/>
    <property type="evidence" value="ECO:0007669"/>
    <property type="project" value="UniProtKB-ARBA"/>
</dbReference>
<proteinExistence type="inferred from homology"/>
<dbReference type="Gene3D" id="3.20.20.70">
    <property type="entry name" value="Aldolase class I"/>
    <property type="match status" value="1"/>
</dbReference>
<accession>A0A069D0E7</accession>
<dbReference type="Proteomes" id="UP000027601">
    <property type="component" value="Unassembled WGS sequence"/>
</dbReference>
<dbReference type="Gene3D" id="2.60.40.1180">
    <property type="entry name" value="Golgi alpha-mannosidase II"/>
    <property type="match status" value="1"/>
</dbReference>
<dbReference type="InterPro" id="IPR002241">
    <property type="entry name" value="Glyco_hydro_27"/>
</dbReference>
<evidence type="ECO:0000256" key="4">
    <source>
        <dbReference type="ARBA" id="ARBA00022729"/>
    </source>
</evidence>
<evidence type="ECO:0000256" key="1">
    <source>
        <dbReference type="ARBA" id="ARBA00001255"/>
    </source>
</evidence>
<dbReference type="InterPro" id="IPR013785">
    <property type="entry name" value="Aldolase_TIM"/>
</dbReference>
<dbReference type="Pfam" id="PF16499">
    <property type="entry name" value="Melibiase_2"/>
    <property type="match status" value="1"/>
</dbReference>
<evidence type="ECO:0000256" key="6">
    <source>
        <dbReference type="ARBA" id="ARBA00023157"/>
    </source>
</evidence>
<dbReference type="EMBL" id="BAJS01000003">
    <property type="protein sequence ID" value="GAK35855.1"/>
    <property type="molecule type" value="Genomic_DNA"/>
</dbReference>
<organism evidence="11 12">
    <name type="scientific">Bacteroides graminisolvens DSM 19988 = JCM 15093</name>
    <dbReference type="NCBI Taxonomy" id="1121097"/>
    <lineage>
        <taxon>Bacteria</taxon>
        <taxon>Pseudomonadati</taxon>
        <taxon>Bacteroidota</taxon>
        <taxon>Bacteroidia</taxon>
        <taxon>Bacteroidales</taxon>
        <taxon>Bacteroidaceae</taxon>
        <taxon>Bacteroides</taxon>
    </lineage>
</organism>
<dbReference type="GO" id="GO:0004557">
    <property type="term" value="F:alpha-galactosidase activity"/>
    <property type="evidence" value="ECO:0007669"/>
    <property type="project" value="UniProtKB-EC"/>
</dbReference>
<dbReference type="eggNOG" id="COG3345">
    <property type="taxonomic scope" value="Bacteria"/>
</dbReference>
<keyword evidence="4 9" id="KW-0732">Signal</keyword>
<evidence type="ECO:0000256" key="2">
    <source>
        <dbReference type="ARBA" id="ARBA00009743"/>
    </source>
</evidence>
<feature type="signal peptide" evidence="9">
    <location>
        <begin position="1"/>
        <end position="20"/>
    </location>
</feature>
<dbReference type="AlphaFoldDB" id="A0A069D0E7"/>
<feature type="chain" id="PRO_5001659766" description="Alpha-galactosidase" evidence="9">
    <location>
        <begin position="21"/>
        <end position="406"/>
    </location>
</feature>
<dbReference type="InterPro" id="IPR000111">
    <property type="entry name" value="Glyco_hydro_27/36_CS"/>
</dbReference>
<keyword evidence="7 8" id="KW-0326">Glycosidase</keyword>
<keyword evidence="6 8" id="KW-1015">Disulfide bond</keyword>
<evidence type="ECO:0000256" key="5">
    <source>
        <dbReference type="ARBA" id="ARBA00022801"/>
    </source>
</evidence>
<dbReference type="SUPFAM" id="SSF51011">
    <property type="entry name" value="Glycosyl hydrolase domain"/>
    <property type="match status" value="1"/>
</dbReference>
<dbReference type="PROSITE" id="PS00512">
    <property type="entry name" value="ALPHA_GALACTOSIDASE"/>
    <property type="match status" value="1"/>
</dbReference>
<dbReference type="PANTHER" id="PTHR11452">
    <property type="entry name" value="ALPHA-GALACTOSIDASE/ALPHA-N-ACETYLGALACTOSAMINIDASE"/>
    <property type="match status" value="1"/>
</dbReference>
<comment type="catalytic activity">
    <reaction evidence="1 8">
        <text>Hydrolysis of terminal, non-reducing alpha-D-galactose residues in alpha-D-galactosides, including galactose oligosaccharides, galactomannans and galactolipids.</text>
        <dbReference type="EC" id="3.2.1.22"/>
    </reaction>
</comment>
<dbReference type="FunFam" id="3.20.20.70:FF:000202">
    <property type="entry name" value="Alpha-galactosidase"/>
    <property type="match status" value="1"/>
</dbReference>
<comment type="caution">
    <text evidence="11">The sequence shown here is derived from an EMBL/GenBank/DDBJ whole genome shotgun (WGS) entry which is preliminary data.</text>
</comment>
<evidence type="ECO:0000259" key="10">
    <source>
        <dbReference type="Pfam" id="PF17801"/>
    </source>
</evidence>
<dbReference type="Pfam" id="PF17801">
    <property type="entry name" value="Melibiase_C"/>
    <property type="match status" value="1"/>
</dbReference>